<proteinExistence type="predicted"/>
<name>A0A699H7I0_TANCI</name>
<evidence type="ECO:0000256" key="1">
    <source>
        <dbReference type="SAM" id="Coils"/>
    </source>
</evidence>
<feature type="coiled-coil region" evidence="1">
    <location>
        <begin position="183"/>
        <end position="249"/>
    </location>
</feature>
<feature type="compositionally biased region" description="Basic and acidic residues" evidence="2">
    <location>
        <begin position="27"/>
        <end position="45"/>
    </location>
</feature>
<organism evidence="3">
    <name type="scientific">Tanacetum cinerariifolium</name>
    <name type="common">Dalmatian daisy</name>
    <name type="synonym">Chrysanthemum cinerariifolium</name>
    <dbReference type="NCBI Taxonomy" id="118510"/>
    <lineage>
        <taxon>Eukaryota</taxon>
        <taxon>Viridiplantae</taxon>
        <taxon>Streptophyta</taxon>
        <taxon>Embryophyta</taxon>
        <taxon>Tracheophyta</taxon>
        <taxon>Spermatophyta</taxon>
        <taxon>Magnoliopsida</taxon>
        <taxon>eudicotyledons</taxon>
        <taxon>Gunneridae</taxon>
        <taxon>Pentapetalae</taxon>
        <taxon>asterids</taxon>
        <taxon>campanulids</taxon>
        <taxon>Asterales</taxon>
        <taxon>Asteraceae</taxon>
        <taxon>Asteroideae</taxon>
        <taxon>Anthemideae</taxon>
        <taxon>Anthemidinae</taxon>
        <taxon>Tanacetum</taxon>
    </lineage>
</organism>
<evidence type="ECO:0000313" key="3">
    <source>
        <dbReference type="EMBL" id="GEX47860.1"/>
    </source>
</evidence>
<keyword evidence="1" id="KW-0175">Coiled coil</keyword>
<accession>A0A699H7I0</accession>
<dbReference type="AlphaFoldDB" id="A0A699H7I0"/>
<evidence type="ECO:0000256" key="2">
    <source>
        <dbReference type="SAM" id="MobiDB-lite"/>
    </source>
</evidence>
<reference evidence="3" key="1">
    <citation type="journal article" date="2019" name="Sci. Rep.">
        <title>Draft genome of Tanacetum cinerariifolium, the natural source of mosquito coil.</title>
        <authorList>
            <person name="Yamashiro T."/>
            <person name="Shiraishi A."/>
            <person name="Satake H."/>
            <person name="Nakayama K."/>
        </authorList>
    </citation>
    <scope>NUCLEOTIDE SEQUENCE</scope>
</reference>
<feature type="region of interest" description="Disordered" evidence="2">
    <location>
        <begin position="19"/>
        <end position="45"/>
    </location>
</feature>
<gene>
    <name evidence="3" type="ORF">Tci_319835</name>
</gene>
<protein>
    <submittedName>
        <fullName evidence="3">Actin-binding, cofilin/tropomyosin type</fullName>
    </submittedName>
</protein>
<dbReference type="EMBL" id="BKCJ010110690">
    <property type="protein sequence ID" value="GEX47860.1"/>
    <property type="molecule type" value="Genomic_DNA"/>
</dbReference>
<comment type="caution">
    <text evidence="3">The sequence shown here is derived from an EMBL/GenBank/DDBJ whole genome shotgun (WGS) entry which is preliminary data.</text>
</comment>
<sequence length="252" mass="28884">MQTIEGMFDTCKSLDASLVDTKSSGTESKEHDTSSKSGNDAHGDDADIRQIYDEEPMNEVQMTTKINVFATRQQHTKQSEFNNEGEVDQNAKQCHDKCLLPAKLTDNQITELSNQSLKSKNFCLKNTVAQFQKDFSRMEAHCVNHELKYQNQVLKERQHGQFSKVKSNETNVKHDIDVIETINIKLEHKVANLLKENETLKKHYKELSDSIKTTRVKNIEHTTSLIAKNTEFKSQLQEKEFAIAALKNKLRN</sequence>